<evidence type="ECO:0000256" key="2">
    <source>
        <dbReference type="ARBA" id="ARBA00022475"/>
    </source>
</evidence>
<feature type="transmembrane region" description="Helical" evidence="6">
    <location>
        <begin position="262"/>
        <end position="285"/>
    </location>
</feature>
<dbReference type="PANTHER" id="PTHR34697">
    <property type="entry name" value="PHOSPHATIDYLGLYCEROL LYSYLTRANSFERASE"/>
    <property type="match status" value="1"/>
</dbReference>
<feature type="transmembrane region" description="Helical" evidence="6">
    <location>
        <begin position="399"/>
        <end position="418"/>
    </location>
</feature>
<dbReference type="SUPFAM" id="SSF55729">
    <property type="entry name" value="Acyl-CoA N-acyltransferases (Nat)"/>
    <property type="match status" value="1"/>
</dbReference>
<dbReference type="AlphaFoldDB" id="A0A0R2CU65"/>
<dbReference type="InterPro" id="IPR051211">
    <property type="entry name" value="PG_lysyltransferase"/>
</dbReference>
<feature type="transmembrane region" description="Helical" evidence="6">
    <location>
        <begin position="223"/>
        <end position="250"/>
    </location>
</feature>
<evidence type="ECO:0000256" key="1">
    <source>
        <dbReference type="ARBA" id="ARBA00004651"/>
    </source>
</evidence>
<evidence type="ECO:0000313" key="8">
    <source>
        <dbReference type="EMBL" id="KRM93188.1"/>
    </source>
</evidence>
<feature type="transmembrane region" description="Helical" evidence="6">
    <location>
        <begin position="189"/>
        <end position="211"/>
    </location>
</feature>
<evidence type="ECO:0000256" key="6">
    <source>
        <dbReference type="SAM" id="Phobius"/>
    </source>
</evidence>
<dbReference type="InterPro" id="IPR024320">
    <property type="entry name" value="LPG_synthase_C"/>
</dbReference>
<name>A0A0R2CU65_9LACO</name>
<dbReference type="InterPro" id="IPR016181">
    <property type="entry name" value="Acyl_CoA_acyltransferase"/>
</dbReference>
<keyword evidence="4 6" id="KW-1133">Transmembrane helix</keyword>
<sequence length="856" mass="97199">MLKAVFLVTVIFIVFGELLSIAKSISYEQLKLTVKAIPAYKLLITVLVGIVSILPMTGYDFILNSMLHTKHKKRYVFETSWLVNTVNNLAGFGGLISVGLRSEFYAKDNDPKEVMSALSKILLFLEAGLSLLSLASLILVVTGNTVAFLRQYWIWLVGGSLYFPAVYIFTKFKKSGLLGGLANKERLGLTLTSFLEWSGVVLAFMCVGWAMGVSVSIKEILPLFIAASVIGIVSMLPGALGSFDVIMILGLSSLGVPRATSVIWLILFRLAYYVIPLIIGGSFFFDNTWQSINTQYSGIPKNLALEFFHKVEVFLLYFSGIMIILLATIPQGFTKIPWLKMINIYHYHIISEFPNIILGFSLLVMGRGIAARVKRAYWPTIALLIVAILYTFFFDFSMVALFVLGIMLIMIVVSRTELYREQLVYSWQWMTADGFIIGVLVILYTIIGVYNHVGRHHPHRGTISFFLFPSERLWITGFIAILIVAIFMLLFFHYLEGSKHKIGVPLDEERVLKILNQYGGNIDSQLAFLGDKAFYFYNDGEEDTVFFQFVTYNNKCIVMGDPAGKQSDIQAAIQQFLDDADRWCYQPIFYETNESSIIALHEMGYDFIKMGEQALVDLDTFTTAGKKMKGTRSTINKITKEGYQFEVLQPPFDEDLMLTLQEISDYWLKGRKEKGFSMGFFSESYLQRAPIAVVKDPDGKIVSFANFMPTYTKTIGTIDLMRHGKDAPSGSMDFLFVNLFDYMKTRGIKYFDLGMAPLSNVGLSKRSFMQERIAHLVYEFGARFYSFQGIRDYKEKYSPEWISRYTLYPRKAWVIYVMIVILLVDNRTISKKSKLLGLNRKKDPQLDPGKDDVAKE</sequence>
<dbReference type="STRING" id="1423802.FC56_GL000853"/>
<reference evidence="8 9" key="1">
    <citation type="journal article" date="2015" name="Genome Announc.">
        <title>Expanding the biotechnology potential of lactobacilli through comparative genomics of 213 strains and associated genera.</title>
        <authorList>
            <person name="Sun Z."/>
            <person name="Harris H.M."/>
            <person name="McCann A."/>
            <person name="Guo C."/>
            <person name="Argimon S."/>
            <person name="Zhang W."/>
            <person name="Yang X."/>
            <person name="Jeffery I.B."/>
            <person name="Cooney J.C."/>
            <person name="Kagawa T.F."/>
            <person name="Liu W."/>
            <person name="Song Y."/>
            <person name="Salvetti E."/>
            <person name="Wrobel A."/>
            <person name="Rasinkangas P."/>
            <person name="Parkhill J."/>
            <person name="Rea M.C."/>
            <person name="O'Sullivan O."/>
            <person name="Ritari J."/>
            <person name="Douillard F.P."/>
            <person name="Paul Ross R."/>
            <person name="Yang R."/>
            <person name="Briner A.E."/>
            <person name="Felis G.E."/>
            <person name="de Vos W.M."/>
            <person name="Barrangou R."/>
            <person name="Klaenhammer T.R."/>
            <person name="Caufield P.W."/>
            <person name="Cui Y."/>
            <person name="Zhang H."/>
            <person name="O'Toole P.W."/>
        </authorList>
    </citation>
    <scope>NUCLEOTIDE SEQUENCE [LARGE SCALE GENOMIC DNA]</scope>
    <source>
        <strain evidence="8 9">DSM 24302</strain>
    </source>
</reference>
<evidence type="ECO:0000259" key="7">
    <source>
        <dbReference type="Pfam" id="PF09924"/>
    </source>
</evidence>
<dbReference type="PANTHER" id="PTHR34697:SF2">
    <property type="entry name" value="PHOSPHATIDYLGLYCEROL LYSYLTRANSFERASE"/>
    <property type="match status" value="1"/>
</dbReference>
<keyword evidence="9" id="KW-1185">Reference proteome</keyword>
<feature type="transmembrane region" description="Helical" evidence="6">
    <location>
        <begin position="121"/>
        <end position="140"/>
    </location>
</feature>
<dbReference type="NCBIfam" id="NF033480">
    <property type="entry name" value="bifunc_MprF"/>
    <property type="match status" value="1"/>
</dbReference>
<feature type="domain" description="Phosphatidylglycerol lysyltransferase C-terminal" evidence="7">
    <location>
        <begin position="513"/>
        <end position="808"/>
    </location>
</feature>
<evidence type="ECO:0000313" key="9">
    <source>
        <dbReference type="Proteomes" id="UP000051256"/>
    </source>
</evidence>
<proteinExistence type="predicted"/>
<comment type="caution">
    <text evidence="8">The sequence shown here is derived from an EMBL/GenBank/DDBJ whole genome shotgun (WGS) entry which is preliminary data.</text>
</comment>
<dbReference type="Pfam" id="PF09924">
    <property type="entry name" value="LPG_synthase_C"/>
    <property type="match status" value="1"/>
</dbReference>
<accession>A0A0R2CU65</accession>
<protein>
    <recommendedName>
        <fullName evidence="7">Phosphatidylglycerol lysyltransferase C-terminal domain-containing protein</fullName>
    </recommendedName>
</protein>
<organism evidence="8 9">
    <name type="scientific">Lentilactobacillus senioris DSM 24302 = JCM 17472</name>
    <dbReference type="NCBI Taxonomy" id="1423802"/>
    <lineage>
        <taxon>Bacteria</taxon>
        <taxon>Bacillati</taxon>
        <taxon>Bacillota</taxon>
        <taxon>Bacilli</taxon>
        <taxon>Lactobacillales</taxon>
        <taxon>Lactobacillaceae</taxon>
        <taxon>Lentilactobacillus</taxon>
    </lineage>
</organism>
<feature type="transmembrane region" description="Helical" evidence="6">
    <location>
        <begin position="38"/>
        <end position="61"/>
    </location>
</feature>
<dbReference type="EMBL" id="AYZR01000009">
    <property type="protein sequence ID" value="KRM93188.1"/>
    <property type="molecule type" value="Genomic_DNA"/>
</dbReference>
<dbReference type="PATRIC" id="fig|1423802.4.peg.866"/>
<feature type="transmembrane region" description="Helical" evidence="6">
    <location>
        <begin position="345"/>
        <end position="364"/>
    </location>
</feature>
<gene>
    <name evidence="8" type="ORF">FC56_GL000853</name>
</gene>
<keyword evidence="2" id="KW-1003">Cell membrane</keyword>
<dbReference type="GO" id="GO:0005886">
    <property type="term" value="C:plasma membrane"/>
    <property type="evidence" value="ECO:0007669"/>
    <property type="project" value="UniProtKB-SubCell"/>
</dbReference>
<feature type="transmembrane region" description="Helical" evidence="6">
    <location>
        <begin position="473"/>
        <end position="492"/>
    </location>
</feature>
<feature type="transmembrane region" description="Helical" evidence="6">
    <location>
        <begin position="314"/>
        <end position="333"/>
    </location>
</feature>
<dbReference type="GO" id="GO:0016755">
    <property type="term" value="F:aminoacyltransferase activity"/>
    <property type="evidence" value="ECO:0007669"/>
    <property type="project" value="TreeGrafter"/>
</dbReference>
<evidence type="ECO:0000256" key="4">
    <source>
        <dbReference type="ARBA" id="ARBA00022989"/>
    </source>
</evidence>
<dbReference type="GO" id="GO:0055091">
    <property type="term" value="P:phospholipid homeostasis"/>
    <property type="evidence" value="ECO:0007669"/>
    <property type="project" value="TreeGrafter"/>
</dbReference>
<feature type="transmembrane region" description="Helical" evidence="6">
    <location>
        <begin position="81"/>
        <end position="101"/>
    </location>
</feature>
<evidence type="ECO:0000256" key="3">
    <source>
        <dbReference type="ARBA" id="ARBA00022692"/>
    </source>
</evidence>
<dbReference type="Proteomes" id="UP000051256">
    <property type="component" value="Unassembled WGS sequence"/>
</dbReference>
<evidence type="ECO:0000256" key="5">
    <source>
        <dbReference type="ARBA" id="ARBA00023136"/>
    </source>
</evidence>
<keyword evidence="3 6" id="KW-0812">Transmembrane</keyword>
<feature type="transmembrane region" description="Helical" evidence="6">
    <location>
        <begin position="430"/>
        <end position="453"/>
    </location>
</feature>
<keyword evidence="5 6" id="KW-0472">Membrane</keyword>
<comment type="subcellular location">
    <subcellularLocation>
        <location evidence="1">Cell membrane</location>
        <topology evidence="1">Multi-pass membrane protein</topology>
    </subcellularLocation>
</comment>
<feature type="transmembrane region" description="Helical" evidence="6">
    <location>
        <begin position="152"/>
        <end position="169"/>
    </location>
</feature>